<dbReference type="Proteomes" id="UP000678393">
    <property type="component" value="Unassembled WGS sequence"/>
</dbReference>
<dbReference type="AlphaFoldDB" id="A0A8S3ZN01"/>
<protein>
    <submittedName>
        <fullName evidence="1">Uncharacterized protein</fullName>
    </submittedName>
</protein>
<organism evidence="1 2">
    <name type="scientific">Candidula unifasciata</name>
    <dbReference type="NCBI Taxonomy" id="100452"/>
    <lineage>
        <taxon>Eukaryota</taxon>
        <taxon>Metazoa</taxon>
        <taxon>Spiralia</taxon>
        <taxon>Lophotrochozoa</taxon>
        <taxon>Mollusca</taxon>
        <taxon>Gastropoda</taxon>
        <taxon>Heterobranchia</taxon>
        <taxon>Euthyneura</taxon>
        <taxon>Panpulmonata</taxon>
        <taxon>Eupulmonata</taxon>
        <taxon>Stylommatophora</taxon>
        <taxon>Helicina</taxon>
        <taxon>Helicoidea</taxon>
        <taxon>Geomitridae</taxon>
        <taxon>Candidula</taxon>
    </lineage>
</organism>
<evidence type="ECO:0000313" key="2">
    <source>
        <dbReference type="Proteomes" id="UP000678393"/>
    </source>
</evidence>
<keyword evidence="2" id="KW-1185">Reference proteome</keyword>
<accession>A0A8S3ZN01</accession>
<proteinExistence type="predicted"/>
<evidence type="ECO:0000313" key="1">
    <source>
        <dbReference type="EMBL" id="CAG5129180.1"/>
    </source>
</evidence>
<gene>
    <name evidence="1" type="ORF">CUNI_LOCUS14738</name>
</gene>
<comment type="caution">
    <text evidence="1">The sequence shown here is derived from an EMBL/GenBank/DDBJ whole genome shotgun (WGS) entry which is preliminary data.</text>
</comment>
<name>A0A8S3ZN01_9EUPU</name>
<reference evidence="1" key="1">
    <citation type="submission" date="2021-04" db="EMBL/GenBank/DDBJ databases">
        <authorList>
            <consortium name="Molecular Ecology Group"/>
        </authorList>
    </citation>
    <scope>NUCLEOTIDE SEQUENCE</scope>
</reference>
<sequence>MRSSEVRVPSRTDDQVLIAGTEGSRTILIKLTSNVKNIYTSQISLEKTTVIDRQPEALLIKVSVTDTTKQIKYLLSFFNSKGRIHKGKLTPLKTALVPTTTKSHAEEIQ</sequence>
<dbReference type="EMBL" id="CAJHNH020003384">
    <property type="protein sequence ID" value="CAG5129180.1"/>
    <property type="molecule type" value="Genomic_DNA"/>
</dbReference>